<evidence type="ECO:0000259" key="4">
    <source>
        <dbReference type="Pfam" id="PF03816"/>
    </source>
</evidence>
<dbReference type="EMBL" id="PTIX01000004">
    <property type="protein sequence ID" value="PPK68955.1"/>
    <property type="molecule type" value="Genomic_DNA"/>
</dbReference>
<gene>
    <name evidence="6" type="ORF">CLV40_104199</name>
</gene>
<feature type="region of interest" description="Disordered" evidence="2">
    <location>
        <begin position="1"/>
        <end position="152"/>
    </location>
</feature>
<keyword evidence="3" id="KW-0812">Transmembrane</keyword>
<keyword evidence="7" id="KW-1185">Reference proteome</keyword>
<dbReference type="InterPro" id="IPR004474">
    <property type="entry name" value="LytR_CpsA_psr"/>
</dbReference>
<evidence type="ECO:0000256" key="1">
    <source>
        <dbReference type="ARBA" id="ARBA00006068"/>
    </source>
</evidence>
<feature type="domain" description="Cell envelope-related transcriptional attenuator" evidence="4">
    <location>
        <begin position="237"/>
        <end position="405"/>
    </location>
</feature>
<evidence type="ECO:0000313" key="7">
    <source>
        <dbReference type="Proteomes" id="UP000239203"/>
    </source>
</evidence>
<dbReference type="PANTHER" id="PTHR33392">
    <property type="entry name" value="POLYISOPRENYL-TEICHOIC ACID--PEPTIDOGLYCAN TEICHOIC ACID TRANSFERASE TAGU"/>
    <property type="match status" value="1"/>
</dbReference>
<evidence type="ECO:0000256" key="2">
    <source>
        <dbReference type="SAM" id="MobiDB-lite"/>
    </source>
</evidence>
<feature type="domain" description="LytR/CpsA/Psr regulator C-terminal" evidence="5">
    <location>
        <begin position="513"/>
        <end position="596"/>
    </location>
</feature>
<evidence type="ECO:0000259" key="5">
    <source>
        <dbReference type="Pfam" id="PF13399"/>
    </source>
</evidence>
<keyword evidence="3" id="KW-1133">Transmembrane helix</keyword>
<dbReference type="RefSeq" id="WP_146107979.1">
    <property type="nucleotide sequence ID" value="NZ_CP154825.1"/>
</dbReference>
<feature type="compositionally biased region" description="Basic and acidic residues" evidence="2">
    <location>
        <begin position="50"/>
        <end position="72"/>
    </location>
</feature>
<dbReference type="Pfam" id="PF03816">
    <property type="entry name" value="LytR_cpsA_psr"/>
    <property type="match status" value="1"/>
</dbReference>
<comment type="caution">
    <text evidence="6">The sequence shown here is derived from an EMBL/GenBank/DDBJ whole genome shotgun (WGS) entry which is preliminary data.</text>
</comment>
<reference evidence="6 7" key="1">
    <citation type="submission" date="2018-02" db="EMBL/GenBank/DDBJ databases">
        <title>Genomic Encyclopedia of Archaeal and Bacterial Type Strains, Phase II (KMG-II): from individual species to whole genera.</title>
        <authorList>
            <person name="Goeker M."/>
        </authorList>
    </citation>
    <scope>NUCLEOTIDE SEQUENCE [LARGE SCALE GENOMIC DNA]</scope>
    <source>
        <strain evidence="6 7">YU 961-1</strain>
    </source>
</reference>
<dbReference type="Gene3D" id="3.30.70.2390">
    <property type="match status" value="1"/>
</dbReference>
<feature type="region of interest" description="Disordered" evidence="2">
    <location>
        <begin position="489"/>
        <end position="508"/>
    </location>
</feature>
<evidence type="ECO:0000256" key="3">
    <source>
        <dbReference type="SAM" id="Phobius"/>
    </source>
</evidence>
<protein>
    <submittedName>
        <fullName evidence="6">LCP family protein required for cell wall assembly</fullName>
    </submittedName>
</protein>
<accession>A0A2S6GUN3</accession>
<feature type="transmembrane region" description="Helical" evidence="3">
    <location>
        <begin position="156"/>
        <end position="173"/>
    </location>
</feature>
<sequence length="627" mass="65757">MDYRPPRSGSGAGQGDRPVPPRGPASARRVPPGSGRAEQRDQPGRQAPRPNRDAARDSRDGARPRPERRPEVPRQGARSPESRATPPRPGQGQQPRPSSQARSDRSDAPRPAAARAEARPESRTRVDLDRERPRARAASSGRPAARVRPRRTGAKAGVAVLSAAVLVVTGYYWRIADSFADGLTTADVIEAAGEKPADGATDILMVGMDSRTDAQGNPLSKEQLAMLNAGVADGVLNTDTLIMIRIPNDGGKAVGLSIPRDSYVSTAEFGKHKINSVYARAKLRARQQLQKEGLVDPQLEVKSNEIGAKALIDTIQKLTGAQIDHYAEVNLLGFYDITNAIGGIDVCLVKPVKDSFSGANFPAGPQTLQGAQALAFVRQRHGLPNGDIDRIKRQQVFMGGMARKVFSGDVLAPGSALLGQLQQAVTKSVVLDRNWDIMRFAQQMISVTGGNVGFQTIPHGRLDLPTPDDGSAVEVDPAEVKAFVGGLLGGGAPPAPGTGTGAPSETPQAAKPTVTVLNTTARSGLAAQVSKTLNDKGFKTGEAGTAAARAKSVIRYAKGEEAAGQAVADALGGDLAVEADANLSKGKVTVLIGKDFPESTDGFAGAPLLDLSPRLATLQQPGPECVN</sequence>
<keyword evidence="3" id="KW-0472">Membrane</keyword>
<feature type="compositionally biased region" description="Low complexity" evidence="2">
    <location>
        <begin position="90"/>
        <end position="101"/>
    </location>
</feature>
<dbReference type="Gene3D" id="3.40.630.190">
    <property type="entry name" value="LCP protein"/>
    <property type="match status" value="1"/>
</dbReference>
<proteinExistence type="inferred from homology"/>
<evidence type="ECO:0000313" key="6">
    <source>
        <dbReference type="EMBL" id="PPK68955.1"/>
    </source>
</evidence>
<dbReference type="Pfam" id="PF13399">
    <property type="entry name" value="LytR_C"/>
    <property type="match status" value="1"/>
</dbReference>
<comment type="similarity">
    <text evidence="1">Belongs to the LytR/CpsA/Psr (LCP) family.</text>
</comment>
<organism evidence="6 7">
    <name type="scientific">Actinokineospora auranticolor</name>
    <dbReference type="NCBI Taxonomy" id="155976"/>
    <lineage>
        <taxon>Bacteria</taxon>
        <taxon>Bacillati</taxon>
        <taxon>Actinomycetota</taxon>
        <taxon>Actinomycetes</taxon>
        <taxon>Pseudonocardiales</taxon>
        <taxon>Pseudonocardiaceae</taxon>
        <taxon>Actinokineospora</taxon>
    </lineage>
</organism>
<dbReference type="AlphaFoldDB" id="A0A2S6GUN3"/>
<dbReference type="PANTHER" id="PTHR33392:SF6">
    <property type="entry name" value="POLYISOPRENYL-TEICHOIC ACID--PEPTIDOGLYCAN TEICHOIC ACID TRANSFERASE TAGU"/>
    <property type="match status" value="1"/>
</dbReference>
<feature type="compositionally biased region" description="Basic and acidic residues" evidence="2">
    <location>
        <begin position="116"/>
        <end position="134"/>
    </location>
</feature>
<dbReference type="NCBIfam" id="TIGR00350">
    <property type="entry name" value="lytR_cpsA_psr"/>
    <property type="match status" value="1"/>
</dbReference>
<dbReference type="InterPro" id="IPR027381">
    <property type="entry name" value="LytR/CpsA/Psr_C"/>
</dbReference>
<dbReference type="Proteomes" id="UP000239203">
    <property type="component" value="Unassembled WGS sequence"/>
</dbReference>
<name>A0A2S6GUN3_9PSEU</name>
<dbReference type="OrthoDB" id="9782542at2"/>
<dbReference type="InterPro" id="IPR050922">
    <property type="entry name" value="LytR/CpsA/Psr_CW_biosynth"/>
</dbReference>